<dbReference type="SUPFAM" id="SSF53850">
    <property type="entry name" value="Periplasmic binding protein-like II"/>
    <property type="match status" value="1"/>
</dbReference>
<dbReference type="GO" id="GO:0016020">
    <property type="term" value="C:membrane"/>
    <property type="evidence" value="ECO:0007669"/>
    <property type="project" value="UniProtKB-SubCell"/>
</dbReference>
<dbReference type="PANTHER" id="PTHR18966">
    <property type="entry name" value="IONOTROPIC GLUTAMATE RECEPTOR"/>
    <property type="match status" value="1"/>
</dbReference>
<feature type="non-terminal residue" evidence="14">
    <location>
        <position position="259"/>
    </location>
</feature>
<keyword evidence="6" id="KW-0406">Ion transport</keyword>
<sequence length="259" mass="29140">AAFLTAERMKSPIESAEDLANQGKIKYGCVESGSTRSFFKESKVSAYKKMYTVMEANPSVYTSSTEKGMQKVLEGDYAFLMESVTIEYLIERNCDLTQIGGLLDSKGYGIALPAGSPYRSLISSGILRLQENGILHELKEKWWKKKGGDLCVADEKKTSILTNELGLANVGGVFVVLLAGLGMACVIVVIEFIAHTRKKPREERNFLPYEMVQEIRQLITNQGTTRPIRWKYKDKHIVWSDSDETSVLSDYDFPKEIRQ</sequence>
<evidence type="ECO:0000256" key="3">
    <source>
        <dbReference type="ARBA" id="ARBA00022448"/>
    </source>
</evidence>
<feature type="transmembrane region" description="Helical" evidence="12">
    <location>
        <begin position="170"/>
        <end position="194"/>
    </location>
</feature>
<keyword evidence="4 12" id="KW-0812">Transmembrane</keyword>
<evidence type="ECO:0000313" key="14">
    <source>
        <dbReference type="EMBL" id="ACD11909.1"/>
    </source>
</evidence>
<evidence type="ECO:0000256" key="8">
    <source>
        <dbReference type="ARBA" id="ARBA00023170"/>
    </source>
</evidence>
<dbReference type="InterPro" id="IPR015683">
    <property type="entry name" value="Ionotropic_Glu_rcpt"/>
</dbReference>
<keyword evidence="9" id="KW-0325">Glycoprotein</keyword>
<feature type="non-terminal residue" evidence="14">
    <location>
        <position position="1"/>
    </location>
</feature>
<dbReference type="AlphaFoldDB" id="A0A0U1TZA9"/>
<evidence type="ECO:0000256" key="10">
    <source>
        <dbReference type="ARBA" id="ARBA00023286"/>
    </source>
</evidence>
<name>A0A0U1TZA9_ISOMC</name>
<keyword evidence="7 12" id="KW-0472">Membrane</keyword>
<evidence type="ECO:0000256" key="6">
    <source>
        <dbReference type="ARBA" id="ARBA00023065"/>
    </source>
</evidence>
<dbReference type="EMBL" id="EU252335">
    <property type="protein sequence ID" value="ACD11909.1"/>
    <property type="molecule type" value="mRNA"/>
</dbReference>
<evidence type="ECO:0000256" key="4">
    <source>
        <dbReference type="ARBA" id="ARBA00022692"/>
    </source>
</evidence>
<evidence type="ECO:0000256" key="7">
    <source>
        <dbReference type="ARBA" id="ARBA00023136"/>
    </source>
</evidence>
<evidence type="ECO:0000256" key="11">
    <source>
        <dbReference type="ARBA" id="ARBA00023303"/>
    </source>
</evidence>
<keyword evidence="5 12" id="KW-1133">Transmembrane helix</keyword>
<reference evidence="14" key="1">
    <citation type="submission" date="2007-10" db="EMBL/GenBank/DDBJ databases">
        <title>Classification and functional annotation of ESTs from venom glands of Isometrus maculatus.</title>
        <authorList>
            <person name="Li W."/>
            <person name="Ma Y."/>
            <person name="Zhao R."/>
            <person name="Cao Z."/>
        </authorList>
    </citation>
    <scope>NUCLEOTIDE SEQUENCE</scope>
    <source>
        <tissue evidence="14">Venom gland</tissue>
    </source>
</reference>
<evidence type="ECO:0000256" key="1">
    <source>
        <dbReference type="ARBA" id="ARBA00004141"/>
    </source>
</evidence>
<keyword evidence="8" id="KW-0675">Receptor</keyword>
<accession>A0A0U1TZA9</accession>
<evidence type="ECO:0000256" key="9">
    <source>
        <dbReference type="ARBA" id="ARBA00023180"/>
    </source>
</evidence>
<evidence type="ECO:0000256" key="2">
    <source>
        <dbReference type="ARBA" id="ARBA00008685"/>
    </source>
</evidence>
<comment type="similarity">
    <text evidence="2">Belongs to the glutamate-gated ion channel (TC 1.A.10.1) family.</text>
</comment>
<dbReference type="GO" id="GO:0015276">
    <property type="term" value="F:ligand-gated monoatomic ion channel activity"/>
    <property type="evidence" value="ECO:0007669"/>
    <property type="project" value="InterPro"/>
</dbReference>
<evidence type="ECO:0000256" key="12">
    <source>
        <dbReference type="SAM" id="Phobius"/>
    </source>
</evidence>
<keyword evidence="3" id="KW-0813">Transport</keyword>
<dbReference type="Gene3D" id="3.40.190.10">
    <property type="entry name" value="Periplasmic binding protein-like II"/>
    <property type="match status" value="1"/>
</dbReference>
<keyword evidence="10" id="KW-1071">Ligand-gated ion channel</keyword>
<comment type="subcellular location">
    <subcellularLocation>
        <location evidence="1">Membrane</location>
        <topology evidence="1">Multi-pass membrane protein</topology>
    </subcellularLocation>
</comment>
<evidence type="ECO:0000259" key="13">
    <source>
        <dbReference type="SMART" id="SM00079"/>
    </source>
</evidence>
<dbReference type="FunFam" id="3.40.190.10:FF:000061">
    <property type="entry name" value="Glutamate receptor, ionotropic kainate"/>
    <property type="match status" value="1"/>
</dbReference>
<dbReference type="SMART" id="SM00079">
    <property type="entry name" value="PBPe"/>
    <property type="match status" value="1"/>
</dbReference>
<proteinExistence type="evidence at transcript level"/>
<feature type="domain" description="Ionotropic glutamate receptor C-terminal" evidence="13">
    <location>
        <begin position="1"/>
        <end position="145"/>
    </location>
</feature>
<evidence type="ECO:0000256" key="5">
    <source>
        <dbReference type="ARBA" id="ARBA00022989"/>
    </source>
</evidence>
<dbReference type="Pfam" id="PF00060">
    <property type="entry name" value="Lig_chan"/>
    <property type="match status" value="1"/>
</dbReference>
<organism evidence="14">
    <name type="scientific">Isometrus maculatus</name>
    <name type="common">Lesser brown scorpion</name>
    <name type="synonym">Scorpio maculatus</name>
    <dbReference type="NCBI Taxonomy" id="497827"/>
    <lineage>
        <taxon>Eukaryota</taxon>
        <taxon>Metazoa</taxon>
        <taxon>Ecdysozoa</taxon>
        <taxon>Arthropoda</taxon>
        <taxon>Chelicerata</taxon>
        <taxon>Arachnida</taxon>
        <taxon>Scorpiones</taxon>
        <taxon>Buthida</taxon>
        <taxon>Buthoidea</taxon>
        <taxon>Buthidae</taxon>
        <taxon>Isometrus</taxon>
    </lineage>
</organism>
<keyword evidence="11" id="KW-0407">Ion channel</keyword>
<dbReference type="InterPro" id="IPR001320">
    <property type="entry name" value="Iontro_rcpt_C"/>
</dbReference>
<protein>
    <recommendedName>
        <fullName evidence="13">Ionotropic glutamate receptor C-terminal domain-containing protein</fullName>
    </recommendedName>
</protein>